<keyword evidence="3 6" id="KW-0479">Metal-binding</keyword>
<evidence type="ECO:0000256" key="2">
    <source>
        <dbReference type="ARBA" id="ARBA00022691"/>
    </source>
</evidence>
<dbReference type="InterPro" id="IPR022946">
    <property type="entry name" value="UPF0313"/>
</dbReference>
<evidence type="ECO:0000256" key="5">
    <source>
        <dbReference type="ARBA" id="ARBA00023014"/>
    </source>
</evidence>
<dbReference type="InterPro" id="IPR006638">
    <property type="entry name" value="Elp3/MiaA/NifB-like_rSAM"/>
</dbReference>
<dbReference type="SFLD" id="SFLDG01082">
    <property type="entry name" value="B12-binding_domain_containing"/>
    <property type="match status" value="1"/>
</dbReference>
<comment type="cofactor">
    <cofactor evidence="6">
        <name>[4Fe-4S] cluster</name>
        <dbReference type="ChEBI" id="CHEBI:49883"/>
    </cofactor>
    <text evidence="6">Binds 1 [4Fe-4S] cluster. The cluster is coordinated with 3 cysteines and an exchangeable S-adenosyl-L-methionine.</text>
</comment>
<dbReference type="AlphaFoldDB" id="A0A445MUU2"/>
<reference evidence="8" key="1">
    <citation type="submission" date="2018-01" db="EMBL/GenBank/DDBJ databases">
        <authorList>
            <person name="Regsiter A."/>
            <person name="William W."/>
        </authorList>
    </citation>
    <scope>NUCLEOTIDE SEQUENCE</scope>
    <source>
        <strain evidence="8">TRIP AH-1</strain>
    </source>
</reference>
<feature type="binding site" evidence="6">
    <location>
        <position position="308"/>
    </location>
    <ligand>
        <name>[4Fe-4S] cluster</name>
        <dbReference type="ChEBI" id="CHEBI:49883"/>
        <note>4Fe-4S-S-AdoMet</note>
    </ligand>
</feature>
<dbReference type="SUPFAM" id="SSF102114">
    <property type="entry name" value="Radical SAM enzymes"/>
    <property type="match status" value="1"/>
</dbReference>
<dbReference type="SMART" id="SM00729">
    <property type="entry name" value="Elp3"/>
    <property type="match status" value="1"/>
</dbReference>
<evidence type="ECO:0000256" key="4">
    <source>
        <dbReference type="ARBA" id="ARBA00023004"/>
    </source>
</evidence>
<evidence type="ECO:0000259" key="7">
    <source>
        <dbReference type="PROSITE" id="PS51918"/>
    </source>
</evidence>
<keyword evidence="2 6" id="KW-0949">S-adenosyl-L-methionine</keyword>
<evidence type="ECO:0000313" key="8">
    <source>
        <dbReference type="EMBL" id="SPD73203.1"/>
    </source>
</evidence>
<dbReference type="SFLD" id="SFLDS00029">
    <property type="entry name" value="Radical_SAM"/>
    <property type="match status" value="1"/>
</dbReference>
<dbReference type="GO" id="GO:0003824">
    <property type="term" value="F:catalytic activity"/>
    <property type="evidence" value="ECO:0007669"/>
    <property type="project" value="InterPro"/>
</dbReference>
<comment type="similarity">
    <text evidence="6">Belongs to the UPF0313 family.</text>
</comment>
<accession>A0A445MUU2</accession>
<keyword evidence="4 6" id="KW-0408">Iron</keyword>
<sequence>MFLPTSQKEMRARGWDGLDVILITGDTYVDSSYIGVAVIGKTLVAAGYRVGIISQPNIASDEDIARLGEPSLFWGVTSGCMDSMIANYTATKKRRKSDDLTAGGKNNKRPDRAVIVYTNLIRRYFNKTVPVIIGGMEASLRRVSHYDYWSDSVRRSILFDAKADILVYGMGEKTIIELTGRIKKGEPLQDVRGICYISRERPDGFLSLPSHAEVVKYKESFRHMFQIFYDNSDPINAKGLCQKQDTRYLIQNRPQALPTTQELDGIYELDYERDAHPDSFKGGPVPALETIRFGLTTHRGCYGECNFCTIAIHQGRTIIERSEDSVLREAQRLPQHPKFKGVIQDVGGPTANMYGIDCERKKVRGACMRKRCLTPSACKHLPVSHSRQIELLKRLGRLPGVKKVFIGSGIRHDLVLQDETYGQKYLEEIIRHHISGQLKIAPEHSEDHILRLMGKPGSDMFRRFVTLYDETNRALKKRQFLTCYFIAAYPGCTMEDMGKLKRFIGKVLKFRPEQIQIFTPSPSTFATMMYYTEETPGGKRLFVEKDKRKKELQKRKLIL</sequence>
<dbReference type="GO" id="GO:0051539">
    <property type="term" value="F:4 iron, 4 sulfur cluster binding"/>
    <property type="evidence" value="ECO:0007669"/>
    <property type="project" value="UniProtKB-KW"/>
</dbReference>
<dbReference type="PROSITE" id="PS01278">
    <property type="entry name" value="MTTASE_RADICAL"/>
    <property type="match status" value="1"/>
</dbReference>
<feature type="binding site" evidence="6">
    <location>
        <position position="305"/>
    </location>
    <ligand>
        <name>[4Fe-4S] cluster</name>
        <dbReference type="ChEBI" id="CHEBI:49883"/>
        <note>4Fe-4S-S-AdoMet</note>
    </ligand>
</feature>
<gene>
    <name evidence="8" type="ORF">PITCH_A1740012</name>
</gene>
<evidence type="ECO:0000256" key="3">
    <source>
        <dbReference type="ARBA" id="ARBA00022723"/>
    </source>
</evidence>
<dbReference type="EMBL" id="OJIN01000084">
    <property type="protein sequence ID" value="SPD73203.1"/>
    <property type="molecule type" value="Genomic_DNA"/>
</dbReference>
<dbReference type="Gene3D" id="3.80.30.20">
    <property type="entry name" value="tm_1862 like domain"/>
    <property type="match status" value="1"/>
</dbReference>
<protein>
    <recommendedName>
        <fullName evidence="7">Radical SAM core domain-containing protein</fullName>
    </recommendedName>
</protein>
<dbReference type="InterPro" id="IPR023404">
    <property type="entry name" value="rSAM_horseshoe"/>
</dbReference>
<keyword evidence="1 6" id="KW-0004">4Fe-4S</keyword>
<keyword evidence="5 6" id="KW-0411">Iron-sulfur</keyword>
<name>A0A445MUU2_9BACT</name>
<proteinExistence type="inferred from homology"/>
<feature type="domain" description="Radical SAM core" evidence="7">
    <location>
        <begin position="287"/>
        <end position="559"/>
    </location>
</feature>
<dbReference type="InterPro" id="IPR020612">
    <property type="entry name" value="Methylthiotransferase_CS"/>
</dbReference>
<dbReference type="PROSITE" id="PS51918">
    <property type="entry name" value="RADICAL_SAM"/>
    <property type="match status" value="1"/>
</dbReference>
<dbReference type="PANTHER" id="PTHR32331:SF0">
    <property type="entry name" value="UPF0313 PROTEIN YGIQ"/>
    <property type="match status" value="1"/>
</dbReference>
<dbReference type="SFLD" id="SFLDG01069">
    <property type="entry name" value="UPF0313"/>
    <property type="match status" value="1"/>
</dbReference>
<dbReference type="GO" id="GO:0005506">
    <property type="term" value="F:iron ion binding"/>
    <property type="evidence" value="ECO:0007669"/>
    <property type="project" value="UniProtKB-UniRule"/>
</dbReference>
<dbReference type="InterPro" id="IPR013704">
    <property type="entry name" value="UPF0313_N"/>
</dbReference>
<dbReference type="HAMAP" id="MF_01251">
    <property type="entry name" value="UPF0313"/>
    <property type="match status" value="1"/>
</dbReference>
<dbReference type="Pfam" id="PF08497">
    <property type="entry name" value="Radical_SAM_N"/>
    <property type="match status" value="1"/>
</dbReference>
<feature type="binding site" evidence="6">
    <location>
        <position position="301"/>
    </location>
    <ligand>
        <name>[4Fe-4S] cluster</name>
        <dbReference type="ChEBI" id="CHEBI:49883"/>
        <note>4Fe-4S-S-AdoMet</note>
    </ligand>
</feature>
<dbReference type="NCBIfam" id="TIGR03904">
    <property type="entry name" value="SAM_YgiQ"/>
    <property type="match status" value="1"/>
</dbReference>
<dbReference type="PANTHER" id="PTHR32331">
    <property type="entry name" value="UPF0313 PROTEIN YGIQ"/>
    <property type="match status" value="1"/>
</dbReference>
<evidence type="ECO:0000256" key="1">
    <source>
        <dbReference type="ARBA" id="ARBA00022485"/>
    </source>
</evidence>
<organism evidence="8">
    <name type="scientific">uncultured Desulfobacterium sp</name>
    <dbReference type="NCBI Taxonomy" id="201089"/>
    <lineage>
        <taxon>Bacteria</taxon>
        <taxon>Pseudomonadati</taxon>
        <taxon>Thermodesulfobacteriota</taxon>
        <taxon>Desulfobacteria</taxon>
        <taxon>Desulfobacterales</taxon>
        <taxon>Desulfobacteriaceae</taxon>
        <taxon>Desulfobacterium</taxon>
        <taxon>environmental samples</taxon>
    </lineage>
</organism>
<dbReference type="InterPro" id="IPR058240">
    <property type="entry name" value="rSAM_sf"/>
</dbReference>
<evidence type="ECO:0000256" key="6">
    <source>
        <dbReference type="HAMAP-Rule" id="MF_01251"/>
    </source>
</evidence>
<dbReference type="InterPro" id="IPR007197">
    <property type="entry name" value="rSAM"/>
</dbReference>